<feature type="signal peptide" evidence="1">
    <location>
        <begin position="1"/>
        <end position="25"/>
    </location>
</feature>
<dbReference type="Pfam" id="PF07172">
    <property type="entry name" value="GRP"/>
    <property type="match status" value="1"/>
</dbReference>
<feature type="chain" id="PRO_5028460488" evidence="1">
    <location>
        <begin position="26"/>
        <end position="123"/>
    </location>
</feature>
<organism evidence="2 3">
    <name type="scientific">Ziziphus jujuba</name>
    <name type="common">Chinese jujube</name>
    <name type="synonym">Ziziphus sativa</name>
    <dbReference type="NCBI Taxonomy" id="326968"/>
    <lineage>
        <taxon>Eukaryota</taxon>
        <taxon>Viridiplantae</taxon>
        <taxon>Streptophyta</taxon>
        <taxon>Embryophyta</taxon>
        <taxon>Tracheophyta</taxon>
        <taxon>Spermatophyta</taxon>
        <taxon>Magnoliopsida</taxon>
        <taxon>eudicotyledons</taxon>
        <taxon>Gunneridae</taxon>
        <taxon>Pentapetalae</taxon>
        <taxon>rosids</taxon>
        <taxon>fabids</taxon>
        <taxon>Rosales</taxon>
        <taxon>Rhamnaceae</taxon>
        <taxon>Paliureae</taxon>
        <taxon>Ziziphus</taxon>
    </lineage>
</organism>
<dbReference type="RefSeq" id="XP_015881484.1">
    <property type="nucleotide sequence ID" value="XM_016025998.3"/>
</dbReference>
<reference evidence="3" key="1">
    <citation type="submission" date="2025-08" db="UniProtKB">
        <authorList>
            <consortium name="RefSeq"/>
        </authorList>
    </citation>
    <scope>IDENTIFICATION</scope>
    <source>
        <tissue evidence="3">Seedling</tissue>
    </source>
</reference>
<dbReference type="FunCoup" id="A0A6P3ZPY8">
    <property type="interactions" value="2"/>
</dbReference>
<keyword evidence="1" id="KW-0732">Signal</keyword>
<gene>
    <name evidence="3" type="primary">LOC107417384</name>
</gene>
<dbReference type="InterPro" id="IPR010800">
    <property type="entry name" value="GRP"/>
</dbReference>
<dbReference type="Proteomes" id="UP001652623">
    <property type="component" value="Chromosome 4"/>
</dbReference>
<sequence length="123" mass="13391">MVSKAFAFLGFLLFLVLLIATHVSARGLLRLPMLTTKTWMPQINSNGVDEAKYGNGYGGYPGGSGGYNNGRRGGYGGYPRRGRGGGCYYGCRRRSYHGRGCARCCSYAVEDVDAQTDHDQPHN</sequence>
<evidence type="ECO:0000313" key="2">
    <source>
        <dbReference type="Proteomes" id="UP001652623"/>
    </source>
</evidence>
<accession>A0A6P3ZPY8</accession>
<protein>
    <submittedName>
        <fullName evidence="3">Glycine-rich protein</fullName>
    </submittedName>
</protein>
<name>A0A6P3ZPY8_ZIZJJ</name>
<keyword evidence="2" id="KW-1185">Reference proteome</keyword>
<dbReference type="AlphaFoldDB" id="A0A6P3ZPY8"/>
<proteinExistence type="predicted"/>
<dbReference type="InParanoid" id="A0A6P3ZPY8"/>
<dbReference type="KEGG" id="zju:107417384"/>
<dbReference type="GeneID" id="107417384"/>
<evidence type="ECO:0000313" key="3">
    <source>
        <dbReference type="RefSeq" id="XP_015881484.1"/>
    </source>
</evidence>
<evidence type="ECO:0000256" key="1">
    <source>
        <dbReference type="SAM" id="SignalP"/>
    </source>
</evidence>
<dbReference type="PANTHER" id="PTHR37389:SF40">
    <property type="entry name" value="NODULIN-24"/>
    <property type="match status" value="1"/>
</dbReference>
<dbReference type="PANTHER" id="PTHR37389">
    <property type="entry name" value="NODULIN-24"/>
    <property type="match status" value="1"/>
</dbReference>